<feature type="domain" description="Acyltransferase 3" evidence="2">
    <location>
        <begin position="14"/>
        <end position="319"/>
    </location>
</feature>
<evidence type="ECO:0000313" key="4">
    <source>
        <dbReference type="Proteomes" id="UP001169069"/>
    </source>
</evidence>
<feature type="transmembrane region" description="Helical" evidence="1">
    <location>
        <begin position="206"/>
        <end position="223"/>
    </location>
</feature>
<feature type="transmembrane region" description="Helical" evidence="1">
    <location>
        <begin position="75"/>
        <end position="95"/>
    </location>
</feature>
<proteinExistence type="predicted"/>
<feature type="transmembrane region" description="Helical" evidence="1">
    <location>
        <begin position="303"/>
        <end position="330"/>
    </location>
</feature>
<feature type="transmembrane region" description="Helical" evidence="1">
    <location>
        <begin position="12"/>
        <end position="32"/>
    </location>
</feature>
<dbReference type="RefSeq" id="WP_289414364.1">
    <property type="nucleotide sequence ID" value="NZ_JAQIBD010000004.1"/>
</dbReference>
<dbReference type="EMBL" id="JAQIBD010000004">
    <property type="protein sequence ID" value="MDM5272544.1"/>
    <property type="molecule type" value="Genomic_DNA"/>
</dbReference>
<dbReference type="Proteomes" id="UP001169069">
    <property type="component" value="Unassembled WGS sequence"/>
</dbReference>
<reference evidence="3" key="1">
    <citation type="submission" date="2023-01" db="EMBL/GenBank/DDBJ databases">
        <title>Sulfurovum sp. zt1-1 genome assembly.</title>
        <authorList>
            <person name="Wang J."/>
        </authorList>
    </citation>
    <scope>NUCLEOTIDE SEQUENCE</scope>
    <source>
        <strain evidence="3">Zt1-1</strain>
    </source>
</reference>
<keyword evidence="1" id="KW-1133">Transmembrane helix</keyword>
<evidence type="ECO:0000259" key="2">
    <source>
        <dbReference type="Pfam" id="PF01757"/>
    </source>
</evidence>
<name>A0ABT7R166_9BACT</name>
<feature type="transmembrane region" description="Helical" evidence="1">
    <location>
        <begin position="44"/>
        <end position="63"/>
    </location>
</feature>
<sequence length="348" mass="41634">MINNESKVQRNSIYDLLRFIGIVCIVIAHMGVPPALFQIRNFDVPFLVILSGIAYAEFSTLHYGSYIRYVKKRFYRLVVPTWIFLSLYYMSFYNIEQLNIKEIIFSFSLLRHEDIGVWIIRIFFSMALLAPVLYWLNSKLYSNRIFYLFIAFTFLFYVLIIVSAQMYLYGNVLTIFNVLFMYTIAYGLLYLYGIRINTFSRETIKKHFFVIAVVFLFYVVFYWLRDHTVYPTQNFKYPPEGYYLSYALMVSIALFYFAKFTHLFDKLSKNTFIAFIGSSTFWIYLWHWYILKLYNLYGIDLGYVLKFALIFISTVCIVYMQNQFLTYILTKMNLSEKIKKTLSTIFRG</sequence>
<keyword evidence="1" id="KW-0812">Transmembrane</keyword>
<feature type="transmembrane region" description="Helical" evidence="1">
    <location>
        <begin position="272"/>
        <end position="291"/>
    </location>
</feature>
<feature type="transmembrane region" description="Helical" evidence="1">
    <location>
        <begin position="174"/>
        <end position="194"/>
    </location>
</feature>
<keyword evidence="4" id="KW-1185">Reference proteome</keyword>
<dbReference type="GO" id="GO:0016746">
    <property type="term" value="F:acyltransferase activity"/>
    <property type="evidence" value="ECO:0007669"/>
    <property type="project" value="UniProtKB-KW"/>
</dbReference>
<feature type="transmembrane region" description="Helical" evidence="1">
    <location>
        <begin position="243"/>
        <end position="260"/>
    </location>
</feature>
<feature type="transmembrane region" description="Helical" evidence="1">
    <location>
        <begin position="145"/>
        <end position="168"/>
    </location>
</feature>
<evidence type="ECO:0000313" key="3">
    <source>
        <dbReference type="EMBL" id="MDM5272544.1"/>
    </source>
</evidence>
<keyword evidence="3" id="KW-0808">Transferase</keyword>
<comment type="caution">
    <text evidence="3">The sequence shown here is derived from an EMBL/GenBank/DDBJ whole genome shotgun (WGS) entry which is preliminary data.</text>
</comment>
<feature type="transmembrane region" description="Helical" evidence="1">
    <location>
        <begin position="115"/>
        <end position="136"/>
    </location>
</feature>
<dbReference type="Pfam" id="PF01757">
    <property type="entry name" value="Acyl_transf_3"/>
    <property type="match status" value="1"/>
</dbReference>
<protein>
    <submittedName>
        <fullName evidence="3">Acyltransferase family protein</fullName>
    </submittedName>
</protein>
<organism evidence="3 4">
    <name type="scientific">Sulfurovum zhangzhouensis</name>
    <dbReference type="NCBI Taxonomy" id="3019067"/>
    <lineage>
        <taxon>Bacteria</taxon>
        <taxon>Pseudomonadati</taxon>
        <taxon>Campylobacterota</taxon>
        <taxon>Epsilonproteobacteria</taxon>
        <taxon>Campylobacterales</taxon>
        <taxon>Sulfurovaceae</taxon>
        <taxon>Sulfurovum</taxon>
    </lineage>
</organism>
<keyword evidence="1" id="KW-0472">Membrane</keyword>
<gene>
    <name evidence="3" type="ORF">PGH07_10185</name>
</gene>
<evidence type="ECO:0000256" key="1">
    <source>
        <dbReference type="SAM" id="Phobius"/>
    </source>
</evidence>
<accession>A0ABT7R166</accession>
<dbReference type="InterPro" id="IPR002656">
    <property type="entry name" value="Acyl_transf_3_dom"/>
</dbReference>
<keyword evidence="3" id="KW-0012">Acyltransferase</keyword>